<comment type="similarity">
    <text evidence="5">Belongs to the TDD superfamily. DTWD2 family.</text>
</comment>
<accession>A0ABP0X3S8</accession>
<reference evidence="9" key="1">
    <citation type="submission" date="2024-02" db="EMBL/GenBank/DDBJ databases">
        <authorList>
            <consortium name="ELIXIR-Norway"/>
            <consortium name="Elixir Norway"/>
        </authorList>
    </citation>
    <scope>NUCLEOTIDE SEQUENCE</scope>
</reference>
<dbReference type="PANTHER" id="PTHR21392">
    <property type="entry name" value="TRNA-URIDINE AMINOCARBOXYPROPYLTRANSFERASE 2"/>
    <property type="match status" value="1"/>
</dbReference>
<evidence type="ECO:0000313" key="9">
    <source>
        <dbReference type="EMBL" id="CAK9273239.1"/>
    </source>
</evidence>
<evidence type="ECO:0000256" key="1">
    <source>
        <dbReference type="ARBA" id="ARBA00012386"/>
    </source>
</evidence>
<evidence type="ECO:0000259" key="8">
    <source>
        <dbReference type="SMART" id="SM01144"/>
    </source>
</evidence>
<proteinExistence type="inferred from homology"/>
<keyword evidence="10" id="KW-1185">Reference proteome</keyword>
<protein>
    <recommendedName>
        <fullName evidence="1">tRNA-uridine aminocarboxypropyltransferase</fullName>
        <ecNumber evidence="1">2.5.1.25</ecNumber>
    </recommendedName>
</protein>
<feature type="region of interest" description="Disordered" evidence="7">
    <location>
        <begin position="136"/>
        <end position="164"/>
    </location>
</feature>
<evidence type="ECO:0000256" key="5">
    <source>
        <dbReference type="ARBA" id="ARBA00034489"/>
    </source>
</evidence>
<keyword evidence="3" id="KW-0949">S-adenosyl-L-methionine</keyword>
<dbReference type="SMART" id="SM01144">
    <property type="entry name" value="DTW"/>
    <property type="match status" value="1"/>
</dbReference>
<dbReference type="EMBL" id="OZ020100">
    <property type="protein sequence ID" value="CAK9273239.1"/>
    <property type="molecule type" value="Genomic_DNA"/>
</dbReference>
<dbReference type="InterPro" id="IPR039262">
    <property type="entry name" value="DTWD2/TAPT"/>
</dbReference>
<dbReference type="Proteomes" id="UP001497444">
    <property type="component" value="Chromosome 5"/>
</dbReference>
<keyword evidence="2" id="KW-0808">Transferase</keyword>
<dbReference type="InterPro" id="IPR005636">
    <property type="entry name" value="DTW"/>
</dbReference>
<evidence type="ECO:0000256" key="4">
    <source>
        <dbReference type="ARBA" id="ARBA00022694"/>
    </source>
</evidence>
<organism evidence="9 10">
    <name type="scientific">Sphagnum jensenii</name>
    <dbReference type="NCBI Taxonomy" id="128206"/>
    <lineage>
        <taxon>Eukaryota</taxon>
        <taxon>Viridiplantae</taxon>
        <taxon>Streptophyta</taxon>
        <taxon>Embryophyta</taxon>
        <taxon>Bryophyta</taxon>
        <taxon>Sphagnophytina</taxon>
        <taxon>Sphagnopsida</taxon>
        <taxon>Sphagnales</taxon>
        <taxon>Sphagnaceae</taxon>
        <taxon>Sphagnum</taxon>
    </lineage>
</organism>
<name>A0ABP0X3S8_9BRYO</name>
<dbReference type="Pfam" id="PF03942">
    <property type="entry name" value="DTW"/>
    <property type="match status" value="1"/>
</dbReference>
<evidence type="ECO:0000256" key="7">
    <source>
        <dbReference type="SAM" id="MobiDB-lite"/>
    </source>
</evidence>
<evidence type="ECO:0000256" key="6">
    <source>
        <dbReference type="ARBA" id="ARBA00048718"/>
    </source>
</evidence>
<keyword evidence="4" id="KW-0819">tRNA processing</keyword>
<evidence type="ECO:0000256" key="3">
    <source>
        <dbReference type="ARBA" id="ARBA00022691"/>
    </source>
</evidence>
<gene>
    <name evidence="9" type="ORF">CSSPJE1EN1_LOCUS18717</name>
</gene>
<dbReference type="PANTHER" id="PTHR21392:SF0">
    <property type="entry name" value="TRNA-URIDINE AMINOCARBOXYPROPYLTRANSFERASE 2"/>
    <property type="match status" value="1"/>
</dbReference>
<evidence type="ECO:0000313" key="10">
    <source>
        <dbReference type="Proteomes" id="UP001497444"/>
    </source>
</evidence>
<dbReference type="EC" id="2.5.1.25" evidence="1"/>
<comment type="catalytic activity">
    <reaction evidence="6">
        <text>a uridine in tRNA + S-adenosyl-L-methionine = a 3-[(3S)-3-amino-3-carboxypropyl]uridine in tRNA + S-methyl-5'-thioadenosine + H(+)</text>
        <dbReference type="Rhea" id="RHEA:62432"/>
        <dbReference type="Rhea" id="RHEA-COMP:13339"/>
        <dbReference type="Rhea" id="RHEA-COMP:16092"/>
        <dbReference type="ChEBI" id="CHEBI:15378"/>
        <dbReference type="ChEBI" id="CHEBI:17509"/>
        <dbReference type="ChEBI" id="CHEBI:59789"/>
        <dbReference type="ChEBI" id="CHEBI:65315"/>
        <dbReference type="ChEBI" id="CHEBI:82930"/>
        <dbReference type="EC" id="2.5.1.25"/>
    </reaction>
</comment>
<evidence type="ECO:0000256" key="2">
    <source>
        <dbReference type="ARBA" id="ARBA00022679"/>
    </source>
</evidence>
<sequence>MRVLCPGCGRPLSVCLCDAIPSPPMHIATCLLILQHPHETRHKLATVPILSRCIQPCHVIVGRRLHSNSSPLLESLATSAKIAAKSQQQRRRDVALLLFPGPDAVDLGMWFASLQQQGLWGIMAPEAERGIPAPAADVPQEDEEQSQMPPALTGPDEPSLGIEASSTGCRNLVRNQSVVTEVDRVSHNSQQQASEKSWQAPRTQITLIVLDGTWEHAKEMVKASFPYLSEFAIQVCLPYDANREGDGMGDSDFIMRKEPFGGCVSTMQAVAQALSILEVDGPRIEETLMAVLRKMVLLQASHCHCPKIRPKLKKKKSSRTQLTEPGVSNSS</sequence>
<feature type="domain" description="DTW" evidence="8">
    <location>
        <begin position="1"/>
        <end position="304"/>
    </location>
</feature>